<evidence type="ECO:0000256" key="1">
    <source>
        <dbReference type="SAM" id="Phobius"/>
    </source>
</evidence>
<feature type="transmembrane region" description="Helical" evidence="1">
    <location>
        <begin position="37"/>
        <end position="56"/>
    </location>
</feature>
<gene>
    <name evidence="2" type="ORF">ACFSDB_05015</name>
</gene>
<feature type="transmembrane region" description="Helical" evidence="1">
    <location>
        <begin position="7"/>
        <end position="25"/>
    </location>
</feature>
<dbReference type="RefSeq" id="WP_204892681.1">
    <property type="nucleotide sequence ID" value="NZ_JBHUFW010000004.1"/>
</dbReference>
<keyword evidence="3" id="KW-1185">Reference proteome</keyword>
<reference evidence="3" key="1">
    <citation type="journal article" date="2019" name="Int. J. Syst. Evol. Microbiol.">
        <title>The Global Catalogue of Microorganisms (GCM) 10K type strain sequencing project: providing services to taxonomists for standard genome sequencing and annotation.</title>
        <authorList>
            <consortium name="The Broad Institute Genomics Platform"/>
            <consortium name="The Broad Institute Genome Sequencing Center for Infectious Disease"/>
            <person name="Wu L."/>
            <person name="Ma J."/>
        </authorList>
    </citation>
    <scope>NUCLEOTIDE SEQUENCE [LARGE SCALE GENOMIC DNA]</scope>
    <source>
        <strain evidence="3">CGMCC 1.15475</strain>
    </source>
</reference>
<evidence type="ECO:0000313" key="2">
    <source>
        <dbReference type="EMBL" id="MFD1862278.1"/>
    </source>
</evidence>
<keyword evidence="1" id="KW-0812">Transmembrane</keyword>
<keyword evidence="1" id="KW-1133">Transmembrane helix</keyword>
<dbReference type="Proteomes" id="UP001597273">
    <property type="component" value="Unassembled WGS sequence"/>
</dbReference>
<proteinExistence type="predicted"/>
<organism evidence="2 3">
    <name type="scientific">Planococcus chinensis</name>
    <dbReference type="NCBI Taxonomy" id="272917"/>
    <lineage>
        <taxon>Bacteria</taxon>
        <taxon>Bacillati</taxon>
        <taxon>Bacillota</taxon>
        <taxon>Bacilli</taxon>
        <taxon>Bacillales</taxon>
        <taxon>Caryophanaceae</taxon>
        <taxon>Planococcus</taxon>
    </lineage>
</organism>
<evidence type="ECO:0000313" key="3">
    <source>
        <dbReference type="Proteomes" id="UP001597273"/>
    </source>
</evidence>
<keyword evidence="1" id="KW-0472">Membrane</keyword>
<dbReference type="EMBL" id="JBHUFW010000004">
    <property type="protein sequence ID" value="MFD1862278.1"/>
    <property type="molecule type" value="Genomic_DNA"/>
</dbReference>
<sequence>MKFTNKFIIGWWIMLLVGFGIILIARFDHFTSNTLILFDYIILILLFILVFLPLYSEMSMFGFSLKREIESVEESVNDLKSLVISNTNSNVVYFNADPQLTEEQRAQLKRSLEVPDGNRFESAAQPEESAIQEFILAEKTVVNFFAVRYLLEKEIRRIAVDYISDPNQIPVQKLVRSLGQQGVFEPNMQNAILEVWSITSGAMHGEELGKADENFVESIGMPLLERLKKIS</sequence>
<accession>A0ABW4QG55</accession>
<name>A0ABW4QG55_9BACL</name>
<protein>
    <submittedName>
        <fullName evidence="2">Uncharacterized protein</fullName>
    </submittedName>
</protein>
<comment type="caution">
    <text evidence="2">The sequence shown here is derived from an EMBL/GenBank/DDBJ whole genome shotgun (WGS) entry which is preliminary data.</text>
</comment>